<sequence length="280" mass="29381">MSNEINRIGFIGLGSMGGAQARELAKLATPLTVYDVSDAAMRTFEGRAELAGSIGNLGRVSDVVGICVQDDAQVNDCVDQLLPTMKPGSTILVHSTISPATSKSVAAKAEASGIKLLEASVTRTEMTQDGPFVFCMIGGDEAEMARVQPVLDAYSTNTMYVGPLGSAMALKISNNLVSWCEIMLGLECQKLATAAGVPIEKLLTVMNRNGVMSPPMAGFMAFARNPGDEKSRGLMAVQAGIGEKDLTLAERLASDAGVAAPITSYVRSLVKRTVLDVCES</sequence>
<dbReference type="RefSeq" id="WP_160363460.1">
    <property type="nucleotide sequence ID" value="NZ_JACEIB010000003.1"/>
</dbReference>
<protein>
    <submittedName>
        <fullName evidence="5">NAD(P)-dependent oxidoreductase</fullName>
    </submittedName>
</protein>
<dbReference type="InterPro" id="IPR036291">
    <property type="entry name" value="NAD(P)-bd_dom_sf"/>
</dbReference>
<evidence type="ECO:0000259" key="4">
    <source>
        <dbReference type="Pfam" id="PF03446"/>
    </source>
</evidence>
<dbReference type="InterPro" id="IPR013328">
    <property type="entry name" value="6PGD_dom2"/>
</dbReference>
<proteinExistence type="predicted"/>
<evidence type="ECO:0000256" key="1">
    <source>
        <dbReference type="ARBA" id="ARBA00023002"/>
    </source>
</evidence>
<evidence type="ECO:0000256" key="3">
    <source>
        <dbReference type="PIRSR" id="PIRSR000103-1"/>
    </source>
</evidence>
<dbReference type="Gene3D" id="1.10.1040.10">
    <property type="entry name" value="N-(1-d-carboxylethyl)-l-norvaline Dehydrogenase, domain 2"/>
    <property type="match status" value="1"/>
</dbReference>
<gene>
    <name evidence="5" type="ORF">HZF05_05990</name>
</gene>
<dbReference type="PANTHER" id="PTHR22981">
    <property type="entry name" value="3-HYDROXYISOBUTYRATE DEHYDROGENASE-RELATED"/>
    <property type="match status" value="1"/>
</dbReference>
<dbReference type="Pfam" id="PF03446">
    <property type="entry name" value="NAD_binding_2"/>
    <property type="match status" value="1"/>
</dbReference>
<feature type="domain" description="6-phosphogluconate dehydrogenase NADP-binding" evidence="4">
    <location>
        <begin position="7"/>
        <end position="162"/>
    </location>
</feature>
<feature type="active site" evidence="3">
    <location>
        <position position="171"/>
    </location>
</feature>
<evidence type="ECO:0000313" key="6">
    <source>
        <dbReference type="Proteomes" id="UP000570166"/>
    </source>
</evidence>
<dbReference type="GO" id="GO:0050661">
    <property type="term" value="F:NADP binding"/>
    <property type="evidence" value="ECO:0007669"/>
    <property type="project" value="InterPro"/>
</dbReference>
<dbReference type="InterPro" id="IPR015815">
    <property type="entry name" value="HIBADH-related"/>
</dbReference>
<keyword evidence="2" id="KW-0520">NAD</keyword>
<dbReference type="Gene3D" id="3.40.50.720">
    <property type="entry name" value="NAD(P)-binding Rossmann-like Domain"/>
    <property type="match status" value="1"/>
</dbReference>
<reference evidence="5 6" key="1">
    <citation type="submission" date="2020-07" db="EMBL/GenBank/DDBJ databases">
        <authorList>
            <person name="Sun Q."/>
        </authorList>
    </citation>
    <scope>NUCLEOTIDE SEQUENCE [LARGE SCALE GENOMIC DNA]</scope>
    <source>
        <strain evidence="5 6">CGMCC 1.13654</strain>
    </source>
</reference>
<dbReference type="InterPro" id="IPR006115">
    <property type="entry name" value="6PGDH_NADP-bd"/>
</dbReference>
<name>A0A838L4M5_9SPHN</name>
<evidence type="ECO:0000313" key="5">
    <source>
        <dbReference type="EMBL" id="MBA2933645.1"/>
    </source>
</evidence>
<dbReference type="PANTHER" id="PTHR22981:SF7">
    <property type="entry name" value="3-HYDROXYISOBUTYRATE DEHYDROGENASE, MITOCHONDRIAL"/>
    <property type="match status" value="1"/>
</dbReference>
<keyword evidence="1" id="KW-0560">Oxidoreductase</keyword>
<accession>A0A838L4M5</accession>
<dbReference type="GO" id="GO:0016616">
    <property type="term" value="F:oxidoreductase activity, acting on the CH-OH group of donors, NAD or NADP as acceptor"/>
    <property type="evidence" value="ECO:0007669"/>
    <property type="project" value="TreeGrafter"/>
</dbReference>
<dbReference type="Proteomes" id="UP000570166">
    <property type="component" value="Unassembled WGS sequence"/>
</dbReference>
<dbReference type="AlphaFoldDB" id="A0A838L4M5"/>
<dbReference type="SUPFAM" id="SSF48179">
    <property type="entry name" value="6-phosphogluconate dehydrogenase C-terminal domain-like"/>
    <property type="match status" value="1"/>
</dbReference>
<keyword evidence="6" id="KW-1185">Reference proteome</keyword>
<dbReference type="SUPFAM" id="SSF51735">
    <property type="entry name" value="NAD(P)-binding Rossmann-fold domains"/>
    <property type="match status" value="1"/>
</dbReference>
<dbReference type="InterPro" id="IPR008927">
    <property type="entry name" value="6-PGluconate_DH-like_C_sf"/>
</dbReference>
<comment type="caution">
    <text evidence="5">The sequence shown here is derived from an EMBL/GenBank/DDBJ whole genome shotgun (WGS) entry which is preliminary data.</text>
</comment>
<organism evidence="5 6">
    <name type="scientific">Sphingomonas chungangi</name>
    <dbReference type="NCBI Taxonomy" id="2683589"/>
    <lineage>
        <taxon>Bacteria</taxon>
        <taxon>Pseudomonadati</taxon>
        <taxon>Pseudomonadota</taxon>
        <taxon>Alphaproteobacteria</taxon>
        <taxon>Sphingomonadales</taxon>
        <taxon>Sphingomonadaceae</taxon>
        <taxon>Sphingomonas</taxon>
    </lineage>
</organism>
<dbReference type="PIRSF" id="PIRSF000103">
    <property type="entry name" value="HIBADH"/>
    <property type="match status" value="1"/>
</dbReference>
<evidence type="ECO:0000256" key="2">
    <source>
        <dbReference type="ARBA" id="ARBA00023027"/>
    </source>
</evidence>
<dbReference type="EMBL" id="JACEIB010000003">
    <property type="protein sequence ID" value="MBA2933645.1"/>
    <property type="molecule type" value="Genomic_DNA"/>
</dbReference>